<organism evidence="1 2">
    <name type="scientific">Treponema lecithinolyticum ATCC 700332</name>
    <dbReference type="NCBI Taxonomy" id="1321815"/>
    <lineage>
        <taxon>Bacteria</taxon>
        <taxon>Pseudomonadati</taxon>
        <taxon>Spirochaetota</taxon>
        <taxon>Spirochaetia</taxon>
        <taxon>Spirochaetales</taxon>
        <taxon>Treponemataceae</taxon>
        <taxon>Treponema</taxon>
    </lineage>
</organism>
<gene>
    <name evidence="1" type="ORF">HMPREF9193_00101</name>
</gene>
<keyword evidence="2" id="KW-1185">Reference proteome</keyword>
<protein>
    <submittedName>
        <fullName evidence="1">Uncharacterized protein</fullName>
    </submittedName>
</protein>
<accession>A0ABN0P2Q5</accession>
<evidence type="ECO:0000313" key="1">
    <source>
        <dbReference type="EMBL" id="ERJ94562.1"/>
    </source>
</evidence>
<sequence length="41" mass="4769">MGSKGKDLWIKKTLPEFLLQALEEEEEIIKCYPDLGDFLNI</sequence>
<proteinExistence type="predicted"/>
<reference evidence="1 2" key="1">
    <citation type="submission" date="2013-08" db="EMBL/GenBank/DDBJ databases">
        <authorList>
            <person name="Weinstock G."/>
            <person name="Sodergren E."/>
            <person name="Wylie T."/>
            <person name="Fulton L."/>
            <person name="Fulton R."/>
            <person name="Fronick C."/>
            <person name="O'Laughlin M."/>
            <person name="Godfrey J."/>
            <person name="Miner T."/>
            <person name="Herter B."/>
            <person name="Appelbaum E."/>
            <person name="Cordes M."/>
            <person name="Lek S."/>
            <person name="Wollam A."/>
            <person name="Pepin K.H."/>
            <person name="Palsikar V.B."/>
            <person name="Mitreva M."/>
            <person name="Wilson R.K."/>
        </authorList>
    </citation>
    <scope>NUCLEOTIDE SEQUENCE [LARGE SCALE GENOMIC DNA]</scope>
    <source>
        <strain evidence="1 2">ATCC 700332</strain>
    </source>
</reference>
<dbReference type="EMBL" id="AWVH01000002">
    <property type="protein sequence ID" value="ERJ94562.1"/>
    <property type="molecule type" value="Genomic_DNA"/>
</dbReference>
<evidence type="ECO:0000313" key="2">
    <source>
        <dbReference type="Proteomes" id="UP000016649"/>
    </source>
</evidence>
<dbReference type="Proteomes" id="UP000016649">
    <property type="component" value="Unassembled WGS sequence"/>
</dbReference>
<name>A0ABN0P2Q5_TRELE</name>
<comment type="caution">
    <text evidence="1">The sequence shown here is derived from an EMBL/GenBank/DDBJ whole genome shotgun (WGS) entry which is preliminary data.</text>
</comment>